<dbReference type="AlphaFoldDB" id="A0A934M883"/>
<feature type="transmembrane region" description="Helical" evidence="7">
    <location>
        <begin position="299"/>
        <end position="318"/>
    </location>
</feature>
<evidence type="ECO:0000256" key="1">
    <source>
        <dbReference type="ARBA" id="ARBA00004651"/>
    </source>
</evidence>
<feature type="transmembrane region" description="Helical" evidence="7">
    <location>
        <begin position="330"/>
        <end position="348"/>
    </location>
</feature>
<sequence>MTGTTTPASTTRPRFDRRTRRRIVIASLVGTTVEFYDFYAYASAAVAVFPYLFFPANEDHTVALLASFATFGLAFLGRPLGSVVFGHFGDRIGRKATLVASLLTMGIATFLIGVLPTYAMAGVLAPALLALMRFCQGLGLGGEWSGAALLATETAEKGKRAWAAMWPQLGAPFGFLAANGLFLILVSTLGHTNGETTGAFMTWGWRIPFLLSAVMVVIGLYVRFRLEETPVFTSAVQSGKKVNAPVAEVFRTSFRPLVLGTFIMVSCYTLFYLVTTWVLSYGIGSREKGLGLGISYTDFLKIQLISIFAFILGILLSGRLADSRGRRRTLSTVSLLMIGFGLAFPLFLSPDTATTGSTLAFLTIGMFIMGLIFGPMSAVLPELFPTNVRYTGSGIAYNLASILGAAIAPFVATALVAAFGVASVGVYLAVVSVISLIAIRCMHETRYVDMTEI</sequence>
<evidence type="ECO:0000259" key="8">
    <source>
        <dbReference type="PROSITE" id="PS50850"/>
    </source>
</evidence>
<evidence type="ECO:0000256" key="4">
    <source>
        <dbReference type="ARBA" id="ARBA00022692"/>
    </source>
</evidence>
<feature type="transmembrane region" description="Helical" evidence="7">
    <location>
        <begin position="127"/>
        <end position="152"/>
    </location>
</feature>
<feature type="transmembrane region" description="Helical" evidence="7">
    <location>
        <begin position="98"/>
        <end position="121"/>
    </location>
</feature>
<dbReference type="InterPro" id="IPR036259">
    <property type="entry name" value="MFS_trans_sf"/>
</dbReference>
<name>A0A934M883_9CORY</name>
<dbReference type="Proteomes" id="UP000645966">
    <property type="component" value="Unassembled WGS sequence"/>
</dbReference>
<feature type="domain" description="Major facilitator superfamily (MFS) profile" evidence="8">
    <location>
        <begin position="23"/>
        <end position="447"/>
    </location>
</feature>
<dbReference type="Pfam" id="PF07690">
    <property type="entry name" value="MFS_1"/>
    <property type="match status" value="1"/>
</dbReference>
<dbReference type="GO" id="GO:0005886">
    <property type="term" value="C:plasma membrane"/>
    <property type="evidence" value="ECO:0007669"/>
    <property type="project" value="UniProtKB-SubCell"/>
</dbReference>
<feature type="transmembrane region" description="Helical" evidence="7">
    <location>
        <begin position="23"/>
        <end position="42"/>
    </location>
</feature>
<dbReference type="RefSeq" id="WP_198737884.1">
    <property type="nucleotide sequence ID" value="NZ_JAEIOS010000011.1"/>
</dbReference>
<dbReference type="EMBL" id="JAEIOS010000011">
    <property type="protein sequence ID" value="MBI8988835.1"/>
    <property type="molecule type" value="Genomic_DNA"/>
</dbReference>
<evidence type="ECO:0000313" key="9">
    <source>
        <dbReference type="EMBL" id="MBI8988835.1"/>
    </source>
</evidence>
<evidence type="ECO:0000256" key="5">
    <source>
        <dbReference type="ARBA" id="ARBA00022989"/>
    </source>
</evidence>
<keyword evidence="10" id="KW-1185">Reference proteome</keyword>
<evidence type="ECO:0000256" key="2">
    <source>
        <dbReference type="ARBA" id="ARBA00022448"/>
    </source>
</evidence>
<evidence type="ECO:0000256" key="6">
    <source>
        <dbReference type="ARBA" id="ARBA00023136"/>
    </source>
</evidence>
<feature type="transmembrane region" description="Helical" evidence="7">
    <location>
        <begin position="203"/>
        <end position="222"/>
    </location>
</feature>
<dbReference type="PROSITE" id="PS50850">
    <property type="entry name" value="MFS"/>
    <property type="match status" value="1"/>
</dbReference>
<keyword evidence="5 7" id="KW-1133">Transmembrane helix</keyword>
<keyword evidence="2" id="KW-0813">Transport</keyword>
<dbReference type="GO" id="GO:0022857">
    <property type="term" value="F:transmembrane transporter activity"/>
    <property type="evidence" value="ECO:0007669"/>
    <property type="project" value="InterPro"/>
</dbReference>
<dbReference type="SUPFAM" id="SSF103473">
    <property type="entry name" value="MFS general substrate transporter"/>
    <property type="match status" value="1"/>
</dbReference>
<evidence type="ECO:0000256" key="3">
    <source>
        <dbReference type="ARBA" id="ARBA00022475"/>
    </source>
</evidence>
<dbReference type="Gene3D" id="1.20.1250.20">
    <property type="entry name" value="MFS general substrate transporter like domains"/>
    <property type="match status" value="1"/>
</dbReference>
<feature type="transmembrane region" description="Helical" evidence="7">
    <location>
        <begin position="424"/>
        <end position="442"/>
    </location>
</feature>
<dbReference type="InterPro" id="IPR020846">
    <property type="entry name" value="MFS_dom"/>
</dbReference>
<reference evidence="9" key="1">
    <citation type="submission" date="2020-12" db="EMBL/GenBank/DDBJ databases">
        <title>Genome public.</title>
        <authorList>
            <person name="Sun Q."/>
        </authorList>
    </citation>
    <scope>NUCLEOTIDE SEQUENCE</scope>
    <source>
        <strain evidence="9">CCM 8863</strain>
    </source>
</reference>
<feature type="transmembrane region" description="Helical" evidence="7">
    <location>
        <begin position="360"/>
        <end position="384"/>
    </location>
</feature>
<feature type="transmembrane region" description="Helical" evidence="7">
    <location>
        <begin position="257"/>
        <end position="279"/>
    </location>
</feature>
<evidence type="ECO:0000256" key="7">
    <source>
        <dbReference type="SAM" id="Phobius"/>
    </source>
</evidence>
<comment type="subcellular location">
    <subcellularLocation>
        <location evidence="1">Cell membrane</location>
        <topology evidence="1">Multi-pass membrane protein</topology>
    </subcellularLocation>
</comment>
<feature type="transmembrane region" description="Helical" evidence="7">
    <location>
        <begin position="173"/>
        <end position="191"/>
    </location>
</feature>
<evidence type="ECO:0000313" key="10">
    <source>
        <dbReference type="Proteomes" id="UP000645966"/>
    </source>
</evidence>
<protein>
    <submittedName>
        <fullName evidence="9">MHS family MFS transporter</fullName>
    </submittedName>
</protein>
<gene>
    <name evidence="9" type="ORF">JDV75_03555</name>
</gene>
<accession>A0A934M883</accession>
<dbReference type="CDD" id="cd17369">
    <property type="entry name" value="MFS_ShiA_like"/>
    <property type="match status" value="1"/>
</dbReference>
<keyword evidence="6 7" id="KW-0472">Membrane</keyword>
<feature type="transmembrane region" description="Helical" evidence="7">
    <location>
        <begin position="396"/>
        <end position="418"/>
    </location>
</feature>
<organism evidence="9 10">
    <name type="scientific">Corynebacterium meridianum</name>
    <dbReference type="NCBI Taxonomy" id="2765363"/>
    <lineage>
        <taxon>Bacteria</taxon>
        <taxon>Bacillati</taxon>
        <taxon>Actinomycetota</taxon>
        <taxon>Actinomycetes</taxon>
        <taxon>Mycobacteriales</taxon>
        <taxon>Corynebacteriaceae</taxon>
        <taxon>Corynebacterium</taxon>
    </lineage>
</organism>
<dbReference type="InterPro" id="IPR011701">
    <property type="entry name" value="MFS"/>
</dbReference>
<comment type="caution">
    <text evidence="9">The sequence shown here is derived from an EMBL/GenBank/DDBJ whole genome shotgun (WGS) entry which is preliminary data.</text>
</comment>
<dbReference type="PANTHER" id="PTHR43045">
    <property type="entry name" value="SHIKIMATE TRANSPORTER"/>
    <property type="match status" value="1"/>
</dbReference>
<proteinExistence type="predicted"/>
<keyword evidence="4 7" id="KW-0812">Transmembrane</keyword>
<feature type="transmembrane region" description="Helical" evidence="7">
    <location>
        <begin position="62"/>
        <end position="86"/>
    </location>
</feature>
<keyword evidence="3" id="KW-1003">Cell membrane</keyword>
<dbReference type="PANTHER" id="PTHR43045:SF2">
    <property type="entry name" value="INNER MEMBRANE METABOLITE TRANSPORT PROTEIN YHJE"/>
    <property type="match status" value="1"/>
</dbReference>